<dbReference type="PANTHER" id="PTHR14187:SF5">
    <property type="entry name" value="HEAT SHOCK 70 KDA PROTEIN 12A"/>
    <property type="match status" value="1"/>
</dbReference>
<dbReference type="Proteomes" id="UP000663840">
    <property type="component" value="Unassembled WGS sequence"/>
</dbReference>
<name>A0A8H3AQW7_9AGAM</name>
<accession>A0A8H3AQW7</accession>
<organism evidence="1 2">
    <name type="scientific">Rhizoctonia solani</name>
    <dbReference type="NCBI Taxonomy" id="456999"/>
    <lineage>
        <taxon>Eukaryota</taxon>
        <taxon>Fungi</taxon>
        <taxon>Dikarya</taxon>
        <taxon>Basidiomycota</taxon>
        <taxon>Agaricomycotina</taxon>
        <taxon>Agaricomycetes</taxon>
        <taxon>Cantharellales</taxon>
        <taxon>Ceratobasidiaceae</taxon>
        <taxon>Rhizoctonia</taxon>
    </lineage>
</organism>
<dbReference type="CDD" id="cd10170">
    <property type="entry name" value="ASKHA_NBD_HSP70"/>
    <property type="match status" value="1"/>
</dbReference>
<sequence>MATSRGSVDATPKPFRGPWEGETKIVIGIDIGSTQSGVAFSFLQNGASQTVHRVTKWPGQEVHSQQSKIPTLVWYDTNKKAVSFGAEALLPHIEEEAEDNNWFLAKHFKLHLHPNDMKTRHDLKLDALPPGVNLGQIYADFLRYLLKYTQEYFEDRILDGKSIWERYSPNMEVVIAHPNGWGLREQTFLRKAAIDAGVSAHEQAQKNIRFLTEAEASVHFCIHHTNLGDRLKPGTNFVVCDAGGSTVDTTIYSVTSAHPVLKLEEKRASACVQAGAIFVDLEAERHLQNMLSSIGLSQDDVKDYRKAGMKDFEAGAKRGFQDESIDQYINVGNSRFNNATLRARRGRLTLPGTIVKPFFDTCTKEIISSVNQQIDTFRVAHILLVGGFGDSPYLRNEFKKQYEPQGCQITRTNDSTSKAVADGAVIWSIINSVSSRAPRYSFGAMCSRIALPWIGDHQGRKIYLGAHGLPVIPGAWSQVVHKGVALDSEAICRETYSNSYRSANPDLKSLSMDLYAYPEDDEPEWAWDEHENLLPIFRKVCTISADLRVLEGALERKVGLRGADYWGLEISVCMRFGGTELEAFLEWKDKGVTRTGPVFIVPGDPVGF</sequence>
<gene>
    <name evidence="1" type="ORF">RDB_LOCUS66094</name>
</gene>
<dbReference type="PANTHER" id="PTHR14187">
    <property type="entry name" value="ALPHA KINASE/ELONGATION FACTOR 2 KINASE"/>
    <property type="match status" value="1"/>
</dbReference>
<protein>
    <recommendedName>
        <fullName evidence="3">Heat shock 70 kDa protein 12A</fullName>
    </recommendedName>
</protein>
<dbReference type="SUPFAM" id="SSF53067">
    <property type="entry name" value="Actin-like ATPase domain"/>
    <property type="match status" value="2"/>
</dbReference>
<dbReference type="EMBL" id="CAJMWR010001684">
    <property type="protein sequence ID" value="CAE6431663.1"/>
    <property type="molecule type" value="Genomic_DNA"/>
</dbReference>
<proteinExistence type="predicted"/>
<dbReference type="Gene3D" id="3.30.420.40">
    <property type="match status" value="2"/>
</dbReference>
<evidence type="ECO:0000313" key="2">
    <source>
        <dbReference type="Proteomes" id="UP000663840"/>
    </source>
</evidence>
<dbReference type="AlphaFoldDB" id="A0A8H3AQW7"/>
<evidence type="ECO:0000313" key="1">
    <source>
        <dbReference type="EMBL" id="CAE6431663.1"/>
    </source>
</evidence>
<comment type="caution">
    <text evidence="1">The sequence shown here is derived from an EMBL/GenBank/DDBJ whole genome shotgun (WGS) entry which is preliminary data.</text>
</comment>
<dbReference type="Gene3D" id="3.90.640.10">
    <property type="entry name" value="Actin, Chain A, domain 4"/>
    <property type="match status" value="1"/>
</dbReference>
<reference evidence="1" key="1">
    <citation type="submission" date="2021-01" db="EMBL/GenBank/DDBJ databases">
        <authorList>
            <person name="Kaushik A."/>
        </authorList>
    </citation>
    <scope>NUCLEOTIDE SEQUENCE</scope>
    <source>
        <strain evidence="1">AG1-1A</strain>
    </source>
</reference>
<dbReference type="InterPro" id="IPR043129">
    <property type="entry name" value="ATPase_NBD"/>
</dbReference>
<evidence type="ECO:0008006" key="3">
    <source>
        <dbReference type="Google" id="ProtNLM"/>
    </source>
</evidence>